<dbReference type="Gene3D" id="1.10.101.10">
    <property type="entry name" value="PGBD-like superfamily/PGBD"/>
    <property type="match status" value="1"/>
</dbReference>
<accession>A0A396RPP5</accession>
<evidence type="ECO:0000256" key="1">
    <source>
        <dbReference type="SAM" id="MobiDB-lite"/>
    </source>
</evidence>
<feature type="domain" description="Peptidoglycan binding-like" evidence="3">
    <location>
        <begin position="139"/>
        <end position="190"/>
    </location>
</feature>
<dbReference type="Pfam" id="PF01471">
    <property type="entry name" value="PG_binding_1"/>
    <property type="match status" value="1"/>
</dbReference>
<dbReference type="SUPFAM" id="SSF47090">
    <property type="entry name" value="PGBD-like"/>
    <property type="match status" value="1"/>
</dbReference>
<keyword evidence="5" id="KW-1185">Reference proteome</keyword>
<feature type="region of interest" description="Disordered" evidence="1">
    <location>
        <begin position="58"/>
        <end position="127"/>
    </location>
</feature>
<protein>
    <submittedName>
        <fullName evidence="4">His-Xaa-Ser repeat protein HxsA</fullName>
    </submittedName>
</protein>
<dbReference type="NCBIfam" id="TIGR03979">
    <property type="entry name" value="His_Ser_Rich"/>
    <property type="match status" value="1"/>
</dbReference>
<proteinExistence type="predicted"/>
<organism evidence="4 5">
    <name type="scientific">Sphingomonas gilva</name>
    <dbReference type="NCBI Taxonomy" id="2305907"/>
    <lineage>
        <taxon>Bacteria</taxon>
        <taxon>Pseudomonadati</taxon>
        <taxon>Pseudomonadota</taxon>
        <taxon>Alphaproteobacteria</taxon>
        <taxon>Sphingomonadales</taxon>
        <taxon>Sphingomonadaceae</taxon>
        <taxon>Sphingomonas</taxon>
    </lineage>
</organism>
<evidence type="ECO:0000259" key="3">
    <source>
        <dbReference type="Pfam" id="PF01471"/>
    </source>
</evidence>
<dbReference type="Proteomes" id="UP000266693">
    <property type="component" value="Unassembled WGS sequence"/>
</dbReference>
<dbReference type="AlphaFoldDB" id="A0A396RPP5"/>
<dbReference type="InterPro" id="IPR036365">
    <property type="entry name" value="PGBD-like_sf"/>
</dbReference>
<dbReference type="EMBL" id="QWLV01000002">
    <property type="protein sequence ID" value="RHW18554.1"/>
    <property type="molecule type" value="Genomic_DNA"/>
</dbReference>
<dbReference type="InterPro" id="IPR002477">
    <property type="entry name" value="Peptidoglycan-bd-like"/>
</dbReference>
<evidence type="ECO:0000313" key="5">
    <source>
        <dbReference type="Proteomes" id="UP000266693"/>
    </source>
</evidence>
<comment type="caution">
    <text evidence="4">The sequence shown here is derived from an EMBL/GenBank/DDBJ whole genome shotgun (WGS) entry which is preliminary data.</text>
</comment>
<feature type="compositionally biased region" description="Low complexity" evidence="1">
    <location>
        <begin position="101"/>
        <end position="124"/>
    </location>
</feature>
<feature type="compositionally biased region" description="Basic residues" evidence="1">
    <location>
        <begin position="58"/>
        <end position="70"/>
    </location>
</feature>
<dbReference type="InterPro" id="IPR023928">
    <property type="entry name" value="HxsA-like"/>
</dbReference>
<keyword evidence="2" id="KW-0732">Signal</keyword>
<dbReference type="InterPro" id="IPR036366">
    <property type="entry name" value="PGBDSf"/>
</dbReference>
<gene>
    <name evidence="4" type="primary">hxsA</name>
    <name evidence="4" type="ORF">D1610_07085</name>
</gene>
<feature type="chain" id="PRO_5017345003" evidence="2">
    <location>
        <begin position="25"/>
        <end position="196"/>
    </location>
</feature>
<reference evidence="4 5" key="1">
    <citation type="submission" date="2018-08" db="EMBL/GenBank/DDBJ databases">
        <title>The multiple taxonomic identification of Sphingomonas gilva.</title>
        <authorList>
            <person name="Zhu D."/>
            <person name="Zheng S."/>
        </authorList>
    </citation>
    <scope>NUCLEOTIDE SEQUENCE [LARGE SCALE GENOMIC DNA]</scope>
    <source>
        <strain evidence="4 5">ZDH117</strain>
    </source>
</reference>
<evidence type="ECO:0000256" key="2">
    <source>
        <dbReference type="SAM" id="SignalP"/>
    </source>
</evidence>
<feature type="signal peptide" evidence="2">
    <location>
        <begin position="1"/>
        <end position="24"/>
    </location>
</feature>
<evidence type="ECO:0000313" key="4">
    <source>
        <dbReference type="EMBL" id="RHW18554.1"/>
    </source>
</evidence>
<sequence>MKARRFLVSSLLMAGIAPVPPLHAATSDGINGKGSDDPEGDAFVQRFAQDHRFLLAQHRSHSSHASHSSHRSGSSGRVRAPVYTPPARKMPKATPTPSPRPSSRNTRSTPPSSVLPSSPAIAPSRLFSSPSNDAISSVVRRVQLGLQSYGYYHGAIDGVVGKDTRAALVRFQTDFSLKVTGTITPEVLDAFKIAAQ</sequence>
<name>A0A396RPP5_9SPHN</name>
<dbReference type="OrthoDB" id="6507154at2"/>